<protein>
    <submittedName>
        <fullName evidence="9 10">Transmembrane epididymal protein 1-like</fullName>
    </submittedName>
</protein>
<feature type="transmembrane region" description="Helical" evidence="7">
    <location>
        <begin position="210"/>
        <end position="229"/>
    </location>
</feature>
<keyword evidence="8" id="KW-1185">Reference proteome</keyword>
<evidence type="ECO:0000256" key="6">
    <source>
        <dbReference type="SAM" id="MobiDB-lite"/>
    </source>
</evidence>
<feature type="region of interest" description="Disordered" evidence="6">
    <location>
        <begin position="289"/>
        <end position="318"/>
    </location>
</feature>
<evidence type="ECO:0000256" key="2">
    <source>
        <dbReference type="ARBA" id="ARBA00006948"/>
    </source>
</evidence>
<reference evidence="9 10" key="1">
    <citation type="submission" date="2025-05" db="UniProtKB">
        <authorList>
            <consortium name="RefSeq"/>
        </authorList>
    </citation>
    <scope>IDENTIFICATION</scope>
    <source>
        <tissue evidence="9 10">Muscle</tissue>
    </source>
</reference>
<keyword evidence="3 7" id="KW-0812">Transmembrane</keyword>
<dbReference type="Proteomes" id="UP000694941">
    <property type="component" value="Unplaced"/>
</dbReference>
<evidence type="ECO:0000313" key="9">
    <source>
        <dbReference type="RefSeq" id="XP_022238119.1"/>
    </source>
</evidence>
<evidence type="ECO:0000313" key="10">
    <source>
        <dbReference type="RefSeq" id="XP_022238120.1"/>
    </source>
</evidence>
<evidence type="ECO:0000256" key="7">
    <source>
        <dbReference type="SAM" id="Phobius"/>
    </source>
</evidence>
<feature type="transmembrane region" description="Helical" evidence="7">
    <location>
        <begin position="124"/>
        <end position="144"/>
    </location>
</feature>
<evidence type="ECO:0000256" key="1">
    <source>
        <dbReference type="ARBA" id="ARBA00004141"/>
    </source>
</evidence>
<comment type="subcellular location">
    <subcellularLocation>
        <location evidence="1">Membrane</location>
        <topology evidence="1">Multi-pass membrane protein</topology>
    </subcellularLocation>
</comment>
<evidence type="ECO:0000256" key="3">
    <source>
        <dbReference type="ARBA" id="ARBA00022692"/>
    </source>
</evidence>
<name>A0ABM1S3B5_LIMPO</name>
<feature type="transmembrane region" description="Helical" evidence="7">
    <location>
        <begin position="180"/>
        <end position="198"/>
    </location>
</feature>
<dbReference type="RefSeq" id="XP_022238120.1">
    <property type="nucleotide sequence ID" value="XM_022382412.1"/>
</dbReference>
<evidence type="ECO:0000313" key="8">
    <source>
        <dbReference type="Proteomes" id="UP000694941"/>
    </source>
</evidence>
<gene>
    <name evidence="9 10" type="primary">LOC111085128</name>
</gene>
<dbReference type="Pfam" id="PF04819">
    <property type="entry name" value="DUF716"/>
    <property type="match status" value="1"/>
</dbReference>
<evidence type="ECO:0000256" key="4">
    <source>
        <dbReference type="ARBA" id="ARBA00022989"/>
    </source>
</evidence>
<dbReference type="PANTHER" id="PTHR16007">
    <property type="entry name" value="EPIDIDYMAL MEMBRANE PROTEIN E9-RELATED"/>
    <property type="match status" value="1"/>
</dbReference>
<feature type="transmembrane region" description="Helical" evidence="7">
    <location>
        <begin position="6"/>
        <end position="29"/>
    </location>
</feature>
<dbReference type="PANTHER" id="PTHR16007:SF15">
    <property type="entry name" value="TRANSMEMBRANE PROTEIN 45B"/>
    <property type="match status" value="1"/>
</dbReference>
<dbReference type="InterPro" id="IPR006904">
    <property type="entry name" value="DUF716"/>
</dbReference>
<keyword evidence="5 7" id="KW-0472">Membrane</keyword>
<dbReference type="InterPro" id="IPR042127">
    <property type="entry name" value="TMEM45"/>
</dbReference>
<proteinExistence type="inferred from homology"/>
<dbReference type="RefSeq" id="XP_022238119.1">
    <property type="nucleotide sequence ID" value="XM_022382411.1"/>
</dbReference>
<feature type="transmembrane region" description="Helical" evidence="7">
    <location>
        <begin position="249"/>
        <end position="278"/>
    </location>
</feature>
<evidence type="ECO:0000256" key="5">
    <source>
        <dbReference type="ARBA" id="ARBA00023136"/>
    </source>
</evidence>
<keyword evidence="4 7" id="KW-1133">Transmembrane helix</keyword>
<comment type="similarity">
    <text evidence="2">Belongs to the TMEM45 family.</text>
</comment>
<sequence length="318" mass="36297">MQKFLDYIFLGSFFILFALYWTLKLALVLEDRRQKGIRVRRWKFGYRAELREQQTPPSSSSRVQTETKEPRGCKLHIVCPHHRRWPLQGILKISCGIIGFTGEICTAFPKGVFKYVEDIQLASVYVMFILSGVVDILHNLNILFPKGTSNFVLALTFGVETLQFLDTENKTHLEKEMQNLLIWTVLMCVFSTLAEMRFSSNLPLKFVRSYFILLQGFWLLQMGFLHGGIVSNIPGLSQFISNINTSGLVLSWVSLILSWHVVGTFVLMSILAAVAVLIKRKSKCCWRSTSTWGNGGSEEVEATPSVPDDWEEREPLHP</sequence>
<accession>A0ABM1S3B5</accession>
<organism evidence="8 10">
    <name type="scientific">Limulus polyphemus</name>
    <name type="common">Atlantic horseshoe crab</name>
    <dbReference type="NCBI Taxonomy" id="6850"/>
    <lineage>
        <taxon>Eukaryota</taxon>
        <taxon>Metazoa</taxon>
        <taxon>Ecdysozoa</taxon>
        <taxon>Arthropoda</taxon>
        <taxon>Chelicerata</taxon>
        <taxon>Merostomata</taxon>
        <taxon>Xiphosura</taxon>
        <taxon>Limulidae</taxon>
        <taxon>Limulus</taxon>
    </lineage>
</organism>
<dbReference type="GeneID" id="111085128"/>